<dbReference type="GO" id="GO:0005507">
    <property type="term" value="F:copper ion binding"/>
    <property type="evidence" value="ECO:0007669"/>
    <property type="project" value="InterPro"/>
</dbReference>
<dbReference type="OrthoDB" id="9813965at2"/>
<dbReference type="InterPro" id="IPR001802">
    <property type="entry name" value="MerP/CopZ"/>
</dbReference>
<dbReference type="InterPro" id="IPR006121">
    <property type="entry name" value="HMA_dom"/>
</dbReference>
<keyword evidence="6" id="KW-1185">Reference proteome</keyword>
<dbReference type="PANTHER" id="PTHR46594:SF4">
    <property type="entry name" value="P-TYPE CATION-TRANSPORTING ATPASE"/>
    <property type="match status" value="1"/>
</dbReference>
<evidence type="ECO:0000256" key="2">
    <source>
        <dbReference type="ARBA" id="ARBA00022723"/>
    </source>
</evidence>
<evidence type="ECO:0000256" key="3">
    <source>
        <dbReference type="ARBA" id="ARBA00023008"/>
    </source>
</evidence>
<dbReference type="SUPFAM" id="SSF55008">
    <property type="entry name" value="HMA, heavy metal-associated domain"/>
    <property type="match status" value="1"/>
</dbReference>
<organism evidence="5 6">
    <name type="scientific">Vagococcus teuberi</name>
    <dbReference type="NCBI Taxonomy" id="519472"/>
    <lineage>
        <taxon>Bacteria</taxon>
        <taxon>Bacillati</taxon>
        <taxon>Bacillota</taxon>
        <taxon>Bacilli</taxon>
        <taxon>Lactobacillales</taxon>
        <taxon>Enterococcaceae</taxon>
        <taxon>Vagococcus</taxon>
    </lineage>
</organism>
<dbReference type="PROSITE" id="PS01047">
    <property type="entry name" value="HMA_1"/>
    <property type="match status" value="1"/>
</dbReference>
<dbReference type="NCBIfam" id="TIGR00003">
    <property type="entry name" value="copper ion binding protein"/>
    <property type="match status" value="1"/>
</dbReference>
<dbReference type="KEGG" id="vte:BHY08_03865"/>
<proteinExistence type="predicted"/>
<dbReference type="EMBL" id="CP017267">
    <property type="protein sequence ID" value="APB31039.1"/>
    <property type="molecule type" value="Genomic_DNA"/>
</dbReference>
<reference evidence="5 6" key="1">
    <citation type="submission" date="2016-09" db="EMBL/GenBank/DDBJ databases">
        <title>Vagococcus teuberi sp. nov., isolated from the Malian artisanal sour milk fene.</title>
        <authorList>
            <person name="Wullschleger S."/>
            <person name="Seifert C."/>
            <person name="Baumgartner S."/>
            <person name="Lacroix C."/>
            <person name="Bonfoh B."/>
            <person name="Stevens M.J."/>
            <person name="Meile L."/>
        </authorList>
    </citation>
    <scope>NUCLEOTIDE SEQUENCE [LARGE SCALE GENOMIC DNA]</scope>
    <source>
        <strain evidence="5 6">DSM 21459</strain>
    </source>
</reference>
<keyword evidence="2" id="KW-0479">Metal-binding</keyword>
<dbReference type="PRINTS" id="PR00946">
    <property type="entry name" value="HGSCAVENGER"/>
</dbReference>
<name>A0A1J0A556_9ENTE</name>
<dbReference type="PANTHER" id="PTHR46594">
    <property type="entry name" value="P-TYPE CATION-TRANSPORTING ATPASE"/>
    <property type="match status" value="1"/>
</dbReference>
<dbReference type="InterPro" id="IPR036163">
    <property type="entry name" value="HMA_dom_sf"/>
</dbReference>
<dbReference type="AlphaFoldDB" id="A0A1J0A556"/>
<dbReference type="Gene3D" id="3.30.70.100">
    <property type="match status" value="1"/>
</dbReference>
<dbReference type="Pfam" id="PF00403">
    <property type="entry name" value="HMA"/>
    <property type="match status" value="1"/>
</dbReference>
<dbReference type="RefSeq" id="WP_071456622.1">
    <property type="nucleotide sequence ID" value="NZ_CP017267.1"/>
</dbReference>
<gene>
    <name evidence="5" type="ORF">BHY08_03865</name>
</gene>
<evidence type="ECO:0000256" key="1">
    <source>
        <dbReference type="ARBA" id="ARBA00015313"/>
    </source>
</evidence>
<dbReference type="Proteomes" id="UP000191200">
    <property type="component" value="Chromosome"/>
</dbReference>
<feature type="domain" description="HMA" evidence="4">
    <location>
        <begin position="1"/>
        <end position="67"/>
    </location>
</feature>
<keyword evidence="3" id="KW-0186">Copper</keyword>
<accession>A0A1J0A556</accession>
<protein>
    <recommendedName>
        <fullName evidence="1">Copper chaperone CopZ</fullName>
    </recommendedName>
</protein>
<sequence>MKQKIAIEGMNCGHCSARIEKGLSEIDGVSNVDVSLENKEANVAFDESKVAINDLVNKIEDLGFTPTI</sequence>
<dbReference type="PROSITE" id="PS50846">
    <property type="entry name" value="HMA_2"/>
    <property type="match status" value="1"/>
</dbReference>
<dbReference type="InterPro" id="IPR017969">
    <property type="entry name" value="Heavy-metal-associated_CS"/>
</dbReference>
<dbReference type="FunFam" id="3.30.70.100:FF:000005">
    <property type="entry name" value="Copper-exporting P-type ATPase A"/>
    <property type="match status" value="1"/>
</dbReference>
<evidence type="ECO:0000313" key="5">
    <source>
        <dbReference type="EMBL" id="APB31039.1"/>
    </source>
</evidence>
<dbReference type="CDD" id="cd00371">
    <property type="entry name" value="HMA"/>
    <property type="match status" value="1"/>
</dbReference>
<dbReference type="InterPro" id="IPR006122">
    <property type="entry name" value="HMA_Cu_ion-bd"/>
</dbReference>
<evidence type="ECO:0000259" key="4">
    <source>
        <dbReference type="PROSITE" id="PS50846"/>
    </source>
</evidence>
<evidence type="ECO:0000313" key="6">
    <source>
        <dbReference type="Proteomes" id="UP000191200"/>
    </source>
</evidence>